<evidence type="ECO:0000256" key="3">
    <source>
        <dbReference type="SAM" id="Coils"/>
    </source>
</evidence>
<dbReference type="Proteomes" id="UP000235114">
    <property type="component" value="Unassembled WGS sequence"/>
</dbReference>
<dbReference type="InterPro" id="IPR036869">
    <property type="entry name" value="J_dom_sf"/>
</dbReference>
<feature type="coiled-coil region" evidence="3">
    <location>
        <begin position="135"/>
        <end position="162"/>
    </location>
</feature>
<evidence type="ECO:0000259" key="4">
    <source>
        <dbReference type="PROSITE" id="PS50076"/>
    </source>
</evidence>
<dbReference type="SUPFAM" id="SSF48452">
    <property type="entry name" value="TPR-like"/>
    <property type="match status" value="1"/>
</dbReference>
<evidence type="ECO:0000313" key="8">
    <source>
        <dbReference type="Proteomes" id="UP000235114"/>
    </source>
</evidence>
<proteinExistence type="predicted"/>
<keyword evidence="8" id="KW-1185">Reference proteome</keyword>
<dbReference type="PROSITE" id="PS50076">
    <property type="entry name" value="DNAJ_2"/>
    <property type="match status" value="1"/>
</dbReference>
<accession>A0A2N5GQS7</accession>
<dbReference type="AlphaFoldDB" id="A0A2N5GQS7"/>
<dbReference type="PROSITE" id="PS00636">
    <property type="entry name" value="DNAJ_1"/>
    <property type="match status" value="1"/>
</dbReference>
<dbReference type="InterPro" id="IPR052276">
    <property type="entry name" value="Diphthamide-biosynth_chaperone"/>
</dbReference>
<dbReference type="Pfam" id="PF14559">
    <property type="entry name" value="TPR_19"/>
    <property type="match status" value="1"/>
</dbReference>
<evidence type="ECO:0000256" key="1">
    <source>
        <dbReference type="ARBA" id="ARBA00022705"/>
    </source>
</evidence>
<organism evidence="5 7">
    <name type="scientific">Bacillus canaveralius</name>
    <dbReference type="NCBI Taxonomy" id="1403243"/>
    <lineage>
        <taxon>Bacteria</taxon>
        <taxon>Bacillati</taxon>
        <taxon>Bacillota</taxon>
        <taxon>Bacilli</taxon>
        <taxon>Bacillales</taxon>
        <taxon>Bacillaceae</taxon>
        <taxon>Bacillus</taxon>
    </lineage>
</organism>
<dbReference type="Proteomes" id="UP000234951">
    <property type="component" value="Unassembled WGS sequence"/>
</dbReference>
<dbReference type="Gene3D" id="1.25.40.10">
    <property type="entry name" value="Tetratricopeptide repeat domain"/>
    <property type="match status" value="2"/>
</dbReference>
<dbReference type="SMART" id="SM00271">
    <property type="entry name" value="DnaJ"/>
    <property type="match status" value="1"/>
</dbReference>
<dbReference type="PANTHER" id="PTHR44240:SF10">
    <property type="entry name" value="J DOMAIN-CONTAINING PROTEIN"/>
    <property type="match status" value="1"/>
</dbReference>
<dbReference type="SUPFAM" id="SSF46565">
    <property type="entry name" value="Chaperone J-domain"/>
    <property type="match status" value="1"/>
</dbReference>
<dbReference type="GO" id="GO:0006260">
    <property type="term" value="P:DNA replication"/>
    <property type="evidence" value="ECO:0007669"/>
    <property type="project" value="UniProtKB-KW"/>
</dbReference>
<evidence type="ECO:0000313" key="5">
    <source>
        <dbReference type="EMBL" id="PLR85589.1"/>
    </source>
</evidence>
<dbReference type="PANTHER" id="PTHR44240">
    <property type="entry name" value="DNAJ DOMAIN (PROKARYOTIC HEAT SHOCK PROTEIN)-RELATED"/>
    <property type="match status" value="1"/>
</dbReference>
<name>A0A2N5GQS7_9BACI</name>
<dbReference type="PRINTS" id="PR00625">
    <property type="entry name" value="JDOMAIN"/>
</dbReference>
<dbReference type="Gene3D" id="1.10.287.110">
    <property type="entry name" value="DnaJ domain"/>
    <property type="match status" value="1"/>
</dbReference>
<feature type="domain" description="J" evidence="4">
    <location>
        <begin position="20"/>
        <end position="79"/>
    </location>
</feature>
<evidence type="ECO:0000256" key="2">
    <source>
        <dbReference type="ARBA" id="ARBA00023016"/>
    </source>
</evidence>
<gene>
    <name evidence="5" type="ORF">CU635_03810</name>
    <name evidence="6" type="ORF">CVD25_16235</name>
</gene>
<dbReference type="EMBL" id="PGVA01000005">
    <property type="protein sequence ID" value="PLR85589.1"/>
    <property type="molecule type" value="Genomic_DNA"/>
</dbReference>
<dbReference type="InterPro" id="IPR018253">
    <property type="entry name" value="DnaJ_domain_CS"/>
</dbReference>
<dbReference type="EMBL" id="PGVD01000046">
    <property type="protein sequence ID" value="PLR94750.1"/>
    <property type="molecule type" value="Genomic_DNA"/>
</dbReference>
<dbReference type="InterPro" id="IPR011990">
    <property type="entry name" value="TPR-like_helical_dom_sf"/>
</dbReference>
<dbReference type="Pfam" id="PF00226">
    <property type="entry name" value="DnaJ"/>
    <property type="match status" value="1"/>
</dbReference>
<keyword evidence="1" id="KW-0235">DNA replication</keyword>
<reference evidence="6 8" key="2">
    <citation type="submission" date="2017-12" db="EMBL/GenBank/DDBJ databases">
        <title>Comparative Functional Genomics of Dry Heat Resistant strains isolated from the Viking Spacecraft.</title>
        <authorList>
            <person name="Seuylemezian A."/>
            <person name="Cooper K."/>
            <person name="Vaishampayan P."/>
        </authorList>
    </citation>
    <scope>NUCLEOTIDE SEQUENCE [LARGE SCALE GENOMIC DNA]</scope>
    <source>
        <strain evidence="6 8">ATCC 29669</strain>
    </source>
</reference>
<evidence type="ECO:0000313" key="6">
    <source>
        <dbReference type="EMBL" id="PLR94750.1"/>
    </source>
</evidence>
<keyword evidence="2" id="KW-0346">Stress response</keyword>
<sequence>MIVETTKKKRKRQGKPKVENLYKILGVRSNSKPEKIKQAYIQQVKQYPPEQFPEEFQRIRRAYETLRDPLKREEYDLMRKYGGSLEKMMEEAVECMEQENWDQAEKMFSNILKIAPKAVGARIGLAQIQLNNNDLDAFDKQMEILFEEADSVENKVKSLAIKAKVLNDMDFPEKALDVLILLGERYPDHLDEYRFMFIQVYQALGRGEDALKMIELELPALETQEPDHIFIFIEWVNAMIELGKWQLADKIQKRVRKFLKSLKDEDDKLMAASALISEYEGYYGVGAFREAKFYMDLLYALDPKHPLVRHNRSEVQELARVQKEMGRMAKDDELFPLVSIQAMEWFVEEFSDNAIFPDMISPEILQEFNFMDEEYAAGIKRLKKKYPLTYRRYQEEWEELYEEKTSGLNREARRRLK</sequence>
<evidence type="ECO:0000313" key="7">
    <source>
        <dbReference type="Proteomes" id="UP000234951"/>
    </source>
</evidence>
<dbReference type="InterPro" id="IPR001623">
    <property type="entry name" value="DnaJ_domain"/>
</dbReference>
<keyword evidence="3" id="KW-0175">Coiled coil</keyword>
<reference evidence="5 7" key="1">
    <citation type="submission" date="2017-11" db="EMBL/GenBank/DDBJ databases">
        <title>Comparitive Functional Genomics of Dry Heat Resistant strains isolated from the Viking Spacecraft.</title>
        <authorList>
            <person name="Seuylemezian A."/>
            <person name="Cooper K."/>
            <person name="Vaishampayan P."/>
        </authorList>
    </citation>
    <scope>NUCLEOTIDE SEQUENCE [LARGE SCALE GENOMIC DNA]</scope>
    <source>
        <strain evidence="5 7">M4.6</strain>
    </source>
</reference>
<protein>
    <recommendedName>
        <fullName evidence="4">J domain-containing protein</fullName>
    </recommendedName>
</protein>
<comment type="caution">
    <text evidence="5">The sequence shown here is derived from an EMBL/GenBank/DDBJ whole genome shotgun (WGS) entry which is preliminary data.</text>
</comment>
<dbReference type="CDD" id="cd06257">
    <property type="entry name" value="DnaJ"/>
    <property type="match status" value="1"/>
</dbReference>